<protein>
    <submittedName>
        <fullName evidence="2">Uncharacterized protein</fullName>
    </submittedName>
</protein>
<organism evidence="2">
    <name type="scientific">Fagus sylvatica</name>
    <name type="common">Beechnut</name>
    <dbReference type="NCBI Taxonomy" id="28930"/>
    <lineage>
        <taxon>Eukaryota</taxon>
        <taxon>Viridiplantae</taxon>
        <taxon>Streptophyta</taxon>
        <taxon>Embryophyta</taxon>
        <taxon>Tracheophyta</taxon>
        <taxon>Spermatophyta</taxon>
        <taxon>Magnoliopsida</taxon>
        <taxon>eudicotyledons</taxon>
        <taxon>Gunneridae</taxon>
        <taxon>Pentapetalae</taxon>
        <taxon>rosids</taxon>
        <taxon>fabids</taxon>
        <taxon>Fagales</taxon>
        <taxon>Fagaceae</taxon>
        <taxon>Fagus</taxon>
    </lineage>
</organism>
<proteinExistence type="predicted"/>
<dbReference type="AlphaFoldDB" id="A0A2N9FG51"/>
<accession>A0A2N9FG51</accession>
<name>A0A2N9FG51_FAGSY</name>
<feature type="region of interest" description="Disordered" evidence="1">
    <location>
        <begin position="159"/>
        <end position="191"/>
    </location>
</feature>
<gene>
    <name evidence="2" type="ORF">FSB_LOCUS13902</name>
</gene>
<dbReference type="EMBL" id="OIVN01000818">
    <property type="protein sequence ID" value="SPC86020.1"/>
    <property type="molecule type" value="Genomic_DNA"/>
</dbReference>
<sequence length="381" mass="41807">MCFHIVSFSAQVVESLGAGKSRGSPPCNELRDRFIIPLLGLELCSGTPNPSLCVAELLRDPCFPKSGSTLQRGNALDAGAGLPFPSNIFEVWAERTLAYIRHGNLSKPDKGLEGWAYAPSCSCFVRGTAPLLNIGPLAMACLAMPSACWSAGVDLQPPREKGSELSTSARRNPSPPSNERGEGGSLRSTSYYLTNRRPGSWTRDEGGYETARAGQLRTWSLREPPPLDRKCIFAGRGETKNVRPMRWKENMYKHLTRECALTHSILIERFRIRRNEARSARYSFIIQTDAPLSQSSGFIVQSIIRTGNRKGPEWLLWVECSSDSPDVAGWFFRPTMADPATLTAAKSFFNGGSSSRPPDPSSSKSYAAMVEKKLSSATFTT</sequence>
<reference evidence="2" key="1">
    <citation type="submission" date="2018-02" db="EMBL/GenBank/DDBJ databases">
        <authorList>
            <person name="Cohen D.B."/>
            <person name="Kent A.D."/>
        </authorList>
    </citation>
    <scope>NUCLEOTIDE SEQUENCE</scope>
</reference>
<evidence type="ECO:0000313" key="2">
    <source>
        <dbReference type="EMBL" id="SPC86020.1"/>
    </source>
</evidence>
<evidence type="ECO:0000256" key="1">
    <source>
        <dbReference type="SAM" id="MobiDB-lite"/>
    </source>
</evidence>